<feature type="domain" description="PIN" evidence="6">
    <location>
        <begin position="4"/>
        <end position="128"/>
    </location>
</feature>
<evidence type="ECO:0000256" key="5">
    <source>
        <dbReference type="HAMAP-Rule" id="MF_00265"/>
    </source>
</evidence>
<comment type="cofactor">
    <cofactor evidence="5">
        <name>Mg(2+)</name>
        <dbReference type="ChEBI" id="CHEBI:18420"/>
    </cofactor>
</comment>
<keyword evidence="4 5" id="KW-0378">Hydrolase</keyword>
<dbReference type="HAMAP" id="MF_00265">
    <property type="entry name" value="VapC_Nob1"/>
    <property type="match status" value="1"/>
</dbReference>
<dbReference type="AlphaFoldDB" id="E1YA57"/>
<name>E1YA57_9BACT</name>
<evidence type="ECO:0000256" key="3">
    <source>
        <dbReference type="ARBA" id="ARBA00022723"/>
    </source>
</evidence>
<evidence type="ECO:0000259" key="6">
    <source>
        <dbReference type="Pfam" id="PF01850"/>
    </source>
</evidence>
<keyword evidence="2 5" id="KW-0540">Nuclease</keyword>
<dbReference type="EMBL" id="FR695866">
    <property type="protein sequence ID" value="CBX27451.1"/>
    <property type="molecule type" value="Genomic_DNA"/>
</dbReference>
<evidence type="ECO:0000313" key="7">
    <source>
        <dbReference type="EMBL" id="CBX27451.1"/>
    </source>
</evidence>
<dbReference type="SUPFAM" id="SSF88723">
    <property type="entry name" value="PIN domain-like"/>
    <property type="match status" value="1"/>
</dbReference>
<keyword evidence="5" id="KW-0460">Magnesium</keyword>
<dbReference type="Pfam" id="PF01850">
    <property type="entry name" value="PIN"/>
    <property type="match status" value="1"/>
</dbReference>
<feature type="binding site" evidence="5">
    <location>
        <position position="7"/>
    </location>
    <ligand>
        <name>Mg(2+)</name>
        <dbReference type="ChEBI" id="CHEBI:18420"/>
    </ligand>
</feature>
<reference evidence="7" key="1">
    <citation type="journal article" date="2011" name="Environ. Microbiol.">
        <title>Genomic insights into the metabolic potential of the polycyclic aromatic hydrocarbon degrading sulfate-reducing Deltaproteobacterium N47.</title>
        <authorList>
            <person name="Bergmann F."/>
            <person name="Selesi D."/>
            <person name="Weinmaier T."/>
            <person name="Tischler P."/>
            <person name="Rattei T."/>
            <person name="Meckenstock R.U."/>
        </authorList>
    </citation>
    <scope>NUCLEOTIDE SEQUENCE</scope>
</reference>
<sequence>MQAIFLDTSYLLALIRKKDARHEDALSASANHAGPFITTDLVLVELANCLAKPPYRATAVAVIEKIRSDRNTKVVSFDSEDMEKALTLYKGHSDKAWGLVDCFSFVVMKEERLKVALCFDEHFRQAGFKAPLLDR</sequence>
<dbReference type="InterPro" id="IPR039018">
    <property type="entry name" value="VapC20-like"/>
</dbReference>
<dbReference type="GO" id="GO:0004521">
    <property type="term" value="F:RNA endonuclease activity"/>
    <property type="evidence" value="ECO:0007669"/>
    <property type="project" value="InterPro"/>
</dbReference>
<protein>
    <recommendedName>
        <fullName evidence="5">Ribonuclease VapC</fullName>
        <shortName evidence="5">RNase VapC</shortName>
        <ecNumber evidence="5">3.1.-.-</ecNumber>
    </recommendedName>
    <alternativeName>
        <fullName evidence="5">Toxin VapC</fullName>
    </alternativeName>
</protein>
<comment type="similarity">
    <text evidence="5">Belongs to the PINc/VapC protein family.</text>
</comment>
<keyword evidence="3 5" id="KW-0479">Metal-binding</keyword>
<dbReference type="GO" id="GO:0090729">
    <property type="term" value="F:toxin activity"/>
    <property type="evidence" value="ECO:0007669"/>
    <property type="project" value="UniProtKB-KW"/>
</dbReference>
<gene>
    <name evidence="5" type="primary">vapC</name>
    <name evidence="7" type="ORF">N47_H22730</name>
</gene>
<comment type="function">
    <text evidence="5">Toxic component of a toxin-antitoxin (TA) system. An RNase.</text>
</comment>
<dbReference type="GO" id="GO:0016787">
    <property type="term" value="F:hydrolase activity"/>
    <property type="evidence" value="ECO:0007669"/>
    <property type="project" value="UniProtKB-KW"/>
</dbReference>
<evidence type="ECO:0000256" key="2">
    <source>
        <dbReference type="ARBA" id="ARBA00022722"/>
    </source>
</evidence>
<dbReference type="PANTHER" id="PTHR42188:SF1">
    <property type="entry name" value="23S RRNA-SPECIFIC ENDONUCLEASE VAPC20"/>
    <property type="match status" value="1"/>
</dbReference>
<accession>E1YA57</accession>
<dbReference type="PANTHER" id="PTHR42188">
    <property type="entry name" value="23S RRNA-SPECIFIC ENDONUCLEASE VAPC20"/>
    <property type="match status" value="1"/>
</dbReference>
<proteinExistence type="inferred from homology"/>
<dbReference type="Gene3D" id="3.40.50.1010">
    <property type="entry name" value="5'-nuclease"/>
    <property type="match status" value="1"/>
</dbReference>
<dbReference type="GO" id="GO:0016075">
    <property type="term" value="P:rRNA catabolic process"/>
    <property type="evidence" value="ECO:0007669"/>
    <property type="project" value="TreeGrafter"/>
</dbReference>
<dbReference type="InterPro" id="IPR029060">
    <property type="entry name" value="PIN-like_dom_sf"/>
</dbReference>
<keyword evidence="1 5" id="KW-1277">Toxin-antitoxin system</keyword>
<dbReference type="EC" id="3.1.-.-" evidence="5"/>
<evidence type="ECO:0000256" key="1">
    <source>
        <dbReference type="ARBA" id="ARBA00022649"/>
    </source>
</evidence>
<dbReference type="InterPro" id="IPR002716">
    <property type="entry name" value="PIN_dom"/>
</dbReference>
<keyword evidence="5" id="KW-0800">Toxin</keyword>
<dbReference type="InterPro" id="IPR022907">
    <property type="entry name" value="VapC_family"/>
</dbReference>
<dbReference type="GO" id="GO:0000287">
    <property type="term" value="F:magnesium ion binding"/>
    <property type="evidence" value="ECO:0007669"/>
    <property type="project" value="UniProtKB-UniRule"/>
</dbReference>
<feature type="binding site" evidence="5">
    <location>
        <position position="101"/>
    </location>
    <ligand>
        <name>Mg(2+)</name>
        <dbReference type="ChEBI" id="CHEBI:18420"/>
    </ligand>
</feature>
<evidence type="ECO:0000256" key="4">
    <source>
        <dbReference type="ARBA" id="ARBA00022801"/>
    </source>
</evidence>
<organism evidence="7">
    <name type="scientific">uncultured Desulfobacterium sp</name>
    <dbReference type="NCBI Taxonomy" id="201089"/>
    <lineage>
        <taxon>Bacteria</taxon>
        <taxon>Pseudomonadati</taxon>
        <taxon>Thermodesulfobacteriota</taxon>
        <taxon>Desulfobacteria</taxon>
        <taxon>Desulfobacterales</taxon>
        <taxon>Desulfobacteriaceae</taxon>
        <taxon>Desulfobacterium</taxon>
        <taxon>environmental samples</taxon>
    </lineage>
</organism>